<keyword evidence="9 17" id="KW-0547">Nucleotide-binding</keyword>
<evidence type="ECO:0000259" key="23">
    <source>
        <dbReference type="PROSITE" id="PS50011"/>
    </source>
</evidence>
<evidence type="ECO:0000256" key="15">
    <source>
        <dbReference type="ARBA" id="ARBA00047272"/>
    </source>
</evidence>
<dbReference type="FunFam" id="2.60.40.150:FF:000056">
    <property type="entry name" value="Protein kinase C epsilon"/>
    <property type="match status" value="1"/>
</dbReference>
<dbReference type="InterPro" id="IPR000719">
    <property type="entry name" value="Prot_kinase_dom"/>
</dbReference>
<dbReference type="FunFam" id="1.10.510.10:FF:000126">
    <property type="entry name" value="Protein kinase C epsilon"/>
    <property type="match status" value="1"/>
</dbReference>
<dbReference type="GO" id="GO:0005737">
    <property type="term" value="C:cytoplasm"/>
    <property type="evidence" value="ECO:0007669"/>
    <property type="project" value="UniProtKB-SubCell"/>
</dbReference>
<feature type="binding site" evidence="19">
    <location>
        <begin position="341"/>
        <end position="349"/>
    </location>
    <ligand>
        <name>ATP</name>
        <dbReference type="ChEBI" id="CHEBI:30616"/>
    </ligand>
</feature>
<feature type="domain" description="C2" evidence="22">
    <location>
        <begin position="1"/>
        <end position="117"/>
    </location>
</feature>
<comment type="subcellular location">
    <subcellularLocation>
        <location evidence="1">Cytoplasm</location>
    </subcellularLocation>
</comment>
<dbReference type="InterPro" id="IPR002219">
    <property type="entry name" value="PKC_DAG/PE"/>
</dbReference>
<evidence type="ECO:0000256" key="9">
    <source>
        <dbReference type="ARBA" id="ARBA00022741"/>
    </source>
</evidence>
<dbReference type="CDD" id="cd05591">
    <property type="entry name" value="STKc_nPKC_epsilon"/>
    <property type="match status" value="1"/>
</dbReference>
<dbReference type="GO" id="GO:0004697">
    <property type="term" value="F:diacylglycerol-dependent serine/threonine kinase activity"/>
    <property type="evidence" value="ECO:0007669"/>
    <property type="project" value="UniProtKB-EC"/>
</dbReference>
<evidence type="ECO:0000256" key="17">
    <source>
        <dbReference type="PIRNR" id="PIRNR000551"/>
    </source>
</evidence>
<evidence type="ECO:0000259" key="24">
    <source>
        <dbReference type="PROSITE" id="PS50081"/>
    </source>
</evidence>
<dbReference type="InterPro" id="IPR000008">
    <property type="entry name" value="C2_dom"/>
</dbReference>
<dbReference type="SMART" id="SM00239">
    <property type="entry name" value="C2"/>
    <property type="match status" value="1"/>
</dbReference>
<dbReference type="InterPro" id="IPR035892">
    <property type="entry name" value="C2_domain_sf"/>
</dbReference>
<feature type="compositionally biased region" description="Basic residues" evidence="21">
    <location>
        <begin position="310"/>
        <end position="319"/>
    </location>
</feature>
<dbReference type="Pfam" id="PF00069">
    <property type="entry name" value="Pkinase"/>
    <property type="match status" value="1"/>
</dbReference>
<keyword evidence="5" id="KW-0597">Phosphoprotein</keyword>
<dbReference type="FunFam" id="3.30.200.20:FF:000080">
    <property type="entry name" value="Protein kinase C"/>
    <property type="match status" value="1"/>
</dbReference>
<dbReference type="GO" id="GO:0008270">
    <property type="term" value="F:zinc ion binding"/>
    <property type="evidence" value="ECO:0007669"/>
    <property type="project" value="UniProtKB-KW"/>
</dbReference>
<dbReference type="CDD" id="cd04014">
    <property type="entry name" value="C2_PKC_epsilon"/>
    <property type="match status" value="1"/>
</dbReference>
<evidence type="ECO:0000256" key="3">
    <source>
        <dbReference type="ARBA" id="ARBA00022490"/>
    </source>
</evidence>
<dbReference type="SMART" id="SM00133">
    <property type="entry name" value="S_TK_X"/>
    <property type="match status" value="1"/>
</dbReference>
<dbReference type="InterPro" id="IPR017441">
    <property type="entry name" value="Protein_kinase_ATP_BS"/>
</dbReference>
<dbReference type="SUPFAM" id="SSF57889">
    <property type="entry name" value="Cysteine-rich domain"/>
    <property type="match status" value="2"/>
</dbReference>
<dbReference type="SMART" id="SM00109">
    <property type="entry name" value="C1"/>
    <property type="match status" value="2"/>
</dbReference>
<evidence type="ECO:0000256" key="6">
    <source>
        <dbReference type="ARBA" id="ARBA00022679"/>
    </source>
</evidence>
<dbReference type="AlphaFoldDB" id="A0A8C5FSA7"/>
<dbReference type="InterPro" id="IPR017892">
    <property type="entry name" value="Pkinase_C"/>
</dbReference>
<reference evidence="26" key="2">
    <citation type="submission" date="2025-09" db="UniProtKB">
        <authorList>
            <consortium name="Ensembl"/>
        </authorList>
    </citation>
    <scope>IDENTIFICATION</scope>
</reference>
<keyword evidence="27" id="KW-1185">Reference proteome</keyword>
<dbReference type="Proteomes" id="UP000694546">
    <property type="component" value="Chromosome 15"/>
</dbReference>
<dbReference type="PROSITE" id="PS51285">
    <property type="entry name" value="AGC_KINASE_CTER"/>
    <property type="match status" value="1"/>
</dbReference>
<evidence type="ECO:0000256" key="8">
    <source>
        <dbReference type="ARBA" id="ARBA00022737"/>
    </source>
</evidence>
<comment type="catalytic activity">
    <reaction evidence="15 17">
        <text>L-threonyl-[protein] + ATP = O-phospho-L-threonyl-[protein] + ADP + H(+)</text>
        <dbReference type="Rhea" id="RHEA:46608"/>
        <dbReference type="Rhea" id="RHEA-COMP:11060"/>
        <dbReference type="Rhea" id="RHEA-COMP:11605"/>
        <dbReference type="ChEBI" id="CHEBI:15378"/>
        <dbReference type="ChEBI" id="CHEBI:30013"/>
        <dbReference type="ChEBI" id="CHEBI:30616"/>
        <dbReference type="ChEBI" id="CHEBI:61977"/>
        <dbReference type="ChEBI" id="CHEBI:456216"/>
        <dbReference type="EC" id="2.7.11.13"/>
    </reaction>
</comment>
<reference evidence="26" key="1">
    <citation type="submission" date="2025-08" db="UniProtKB">
        <authorList>
            <consortium name="Ensembl"/>
        </authorList>
    </citation>
    <scope>IDENTIFICATION</scope>
</reference>
<evidence type="ECO:0000256" key="5">
    <source>
        <dbReference type="ARBA" id="ARBA00022553"/>
    </source>
</evidence>
<dbReference type="PIRSF" id="PIRSF000551">
    <property type="entry name" value="PKC_delta"/>
    <property type="match status" value="1"/>
</dbReference>
<dbReference type="Pfam" id="PF00130">
    <property type="entry name" value="C1_1"/>
    <property type="match status" value="2"/>
</dbReference>
<dbReference type="Pfam" id="PF00168">
    <property type="entry name" value="C2"/>
    <property type="match status" value="1"/>
</dbReference>
<gene>
    <name evidence="26" type="primary">LOC115559907</name>
</gene>
<evidence type="ECO:0000256" key="7">
    <source>
        <dbReference type="ARBA" id="ARBA00022723"/>
    </source>
</evidence>
<dbReference type="SMART" id="SM00220">
    <property type="entry name" value="S_TKc"/>
    <property type="match status" value="1"/>
</dbReference>
<dbReference type="PRINTS" id="PR00008">
    <property type="entry name" value="DAGPEDOMAIN"/>
</dbReference>
<comment type="catalytic activity">
    <reaction evidence="16">
        <text>L-seryl-[protein] + ATP = O-phospho-L-seryl-[protein] + ADP + H(+)</text>
        <dbReference type="Rhea" id="RHEA:17989"/>
        <dbReference type="Rhea" id="RHEA-COMP:9863"/>
        <dbReference type="Rhea" id="RHEA-COMP:11604"/>
        <dbReference type="ChEBI" id="CHEBI:15378"/>
        <dbReference type="ChEBI" id="CHEBI:29999"/>
        <dbReference type="ChEBI" id="CHEBI:30616"/>
        <dbReference type="ChEBI" id="CHEBI:83421"/>
        <dbReference type="ChEBI" id="CHEBI:456216"/>
        <dbReference type="EC" id="2.7.11.13"/>
    </reaction>
</comment>
<feature type="domain" description="AGC-kinase C-terminal" evidence="25">
    <location>
        <begin position="596"/>
        <end position="664"/>
    </location>
</feature>
<keyword evidence="13" id="KW-0862">Zinc</keyword>
<feature type="domain" description="Phorbol-ester/DAG-type" evidence="24">
    <location>
        <begin position="234"/>
        <end position="284"/>
    </location>
</feature>
<feature type="region of interest" description="Disordered" evidence="21">
    <location>
        <begin position="305"/>
        <end position="324"/>
    </location>
</feature>
<dbReference type="Gene3D" id="3.30.60.20">
    <property type="match status" value="2"/>
</dbReference>
<evidence type="ECO:0000256" key="16">
    <source>
        <dbReference type="ARBA" id="ARBA00047470"/>
    </source>
</evidence>
<evidence type="ECO:0000256" key="12">
    <source>
        <dbReference type="ARBA" id="ARBA00022782"/>
    </source>
</evidence>
<evidence type="ECO:0000256" key="13">
    <source>
        <dbReference type="ARBA" id="ARBA00022833"/>
    </source>
</evidence>
<keyword evidence="11 17" id="KW-0418">Kinase</keyword>
<keyword evidence="7" id="KW-0479">Metal-binding</keyword>
<evidence type="ECO:0000259" key="22">
    <source>
        <dbReference type="PROSITE" id="PS50004"/>
    </source>
</evidence>
<proteinExistence type="inferred from homology"/>
<dbReference type="PROSITE" id="PS00108">
    <property type="entry name" value="PROTEIN_KINASE_ST"/>
    <property type="match status" value="1"/>
</dbReference>
<keyword evidence="6 17" id="KW-0808">Transferase</keyword>
<dbReference type="PANTHER" id="PTHR24351">
    <property type="entry name" value="RIBOSOMAL PROTEIN S6 KINASE"/>
    <property type="match status" value="1"/>
</dbReference>
<feature type="active site" description="Proton acceptor" evidence="18">
    <location>
        <position position="459"/>
    </location>
</feature>
<dbReference type="PROSITE" id="PS00479">
    <property type="entry name" value="ZF_DAG_PE_1"/>
    <property type="match status" value="1"/>
</dbReference>
<dbReference type="GO" id="GO:0030154">
    <property type="term" value="P:cell differentiation"/>
    <property type="evidence" value="ECO:0007669"/>
    <property type="project" value="UniProtKB-KW"/>
</dbReference>
<organism evidence="26 27">
    <name type="scientific">Gadus morhua</name>
    <name type="common">Atlantic cod</name>
    <dbReference type="NCBI Taxonomy" id="8049"/>
    <lineage>
        <taxon>Eukaryota</taxon>
        <taxon>Metazoa</taxon>
        <taxon>Chordata</taxon>
        <taxon>Craniata</taxon>
        <taxon>Vertebrata</taxon>
        <taxon>Euteleostomi</taxon>
        <taxon>Actinopterygii</taxon>
        <taxon>Neopterygii</taxon>
        <taxon>Teleostei</taxon>
        <taxon>Neoteleostei</taxon>
        <taxon>Acanthomorphata</taxon>
        <taxon>Zeiogadaria</taxon>
        <taxon>Gadariae</taxon>
        <taxon>Gadiformes</taxon>
        <taxon>Gadoidei</taxon>
        <taxon>Gadidae</taxon>
        <taxon>Gadus</taxon>
    </lineage>
</organism>
<dbReference type="InterPro" id="IPR011009">
    <property type="entry name" value="Kinase-like_dom_sf"/>
</dbReference>
<dbReference type="FunFam" id="3.30.60.20:FF:000003">
    <property type="entry name" value="Protein kinase C delta"/>
    <property type="match status" value="1"/>
</dbReference>
<evidence type="ECO:0000259" key="25">
    <source>
        <dbReference type="PROSITE" id="PS51285"/>
    </source>
</evidence>
<dbReference type="SUPFAM" id="SSF56112">
    <property type="entry name" value="Protein kinase-like (PK-like)"/>
    <property type="match status" value="1"/>
</dbReference>
<evidence type="ECO:0000256" key="11">
    <source>
        <dbReference type="ARBA" id="ARBA00022777"/>
    </source>
</evidence>
<evidence type="ECO:0000256" key="4">
    <source>
        <dbReference type="ARBA" id="ARBA00022527"/>
    </source>
</evidence>
<dbReference type="FunFam" id="3.30.60.20:FF:000024">
    <property type="entry name" value="Protein kinase C epsilon"/>
    <property type="match status" value="1"/>
</dbReference>
<evidence type="ECO:0000313" key="27">
    <source>
        <dbReference type="Proteomes" id="UP000694546"/>
    </source>
</evidence>
<protein>
    <recommendedName>
        <fullName evidence="17">Protein kinase C</fullName>
        <ecNumber evidence="17">2.7.11.13</ecNumber>
    </recommendedName>
</protein>
<dbReference type="Gene3D" id="1.10.510.10">
    <property type="entry name" value="Transferase(Phosphotransferase) domain 1"/>
    <property type="match status" value="1"/>
</dbReference>
<evidence type="ECO:0000256" key="20">
    <source>
        <dbReference type="PROSITE-ProRule" id="PRU10141"/>
    </source>
</evidence>
<dbReference type="CDD" id="cd20838">
    <property type="entry name" value="C1_nPKC_epsilon-like_rpt2"/>
    <property type="match status" value="1"/>
</dbReference>
<evidence type="ECO:0000256" key="2">
    <source>
        <dbReference type="ARBA" id="ARBA00005490"/>
    </source>
</evidence>
<dbReference type="SUPFAM" id="SSF49562">
    <property type="entry name" value="C2 domain (Calcium/lipid-binding domain, CaLB)"/>
    <property type="match status" value="1"/>
</dbReference>
<dbReference type="InterPro" id="IPR014376">
    <property type="entry name" value="Prot_kin_PKC_delta"/>
</dbReference>
<evidence type="ECO:0000256" key="10">
    <source>
        <dbReference type="ARBA" id="ARBA00022771"/>
    </source>
</evidence>
<evidence type="ECO:0000313" key="26">
    <source>
        <dbReference type="Ensembl" id="ENSGMOP00000057536.1"/>
    </source>
</evidence>
<keyword evidence="10" id="KW-0863">Zinc-finger</keyword>
<dbReference type="PROSITE" id="PS50011">
    <property type="entry name" value="PROTEIN_KINASE_DOM"/>
    <property type="match status" value="1"/>
</dbReference>
<evidence type="ECO:0000256" key="1">
    <source>
        <dbReference type="ARBA" id="ARBA00004496"/>
    </source>
</evidence>
<keyword evidence="8" id="KW-0677">Repeat</keyword>
<sequence length="664" mass="76006">MVVFNGLLKIKIREALDLKPTAWSLRHAVGPKTQTFMLDTYIALNVDDSRVGQTSTKQKTNSPAWNDEFKTEVCEGRKIELSVFHDAPIGYDDFVANCTIQFEDILHNGSKHFEDWIDLEPEGKVYVVIDLSVTSENEERVFRERMRPRKRQGAVRRRVHQVNGHKFMATYLRQPTYCSHCRDFIWGVIGKQGYQCQVCTCVVHKRCHELIITKCAGMKKQEPVGSQRFSVNMPHKFSIHNFKVLTFCDHCGSLLWGLLRQGLQCKVCKVNVHRRCESNVAPNCGVDARGIAKVLSDLGVTPDKISSSAARRKKVRSRGQSHDAPEIKRMALKDFRFIKVLGKGSFGKVMLAEQKGSDEVFAVKVLKKDVILQDDDVDCTLTEKRILALARKHPYLTQLYCCFQTRDRLFFVMEYVNGGDLMFQIQRSRKFDEARSRFYAAEVTSALMFLHRHGVIYRDLKLDNILLDAEGHCKLADFGMCKEGILDGVTTATFCGTPDYIAPEILQELDYGPSVDWWALGVLMYEMMAGQPPFEADNEDDLFESILHDDVLYPVWLGKEAVSILKAFMTKSPTKRLGCVLAHGLEDAIKLHPFFKEIDWTLLEQRKVRPPFKPRIKTKRDVNNFDQDFTREDPVLTPVEDAIIKQINQDEFKGFSYFGEEALA</sequence>
<dbReference type="InterPro" id="IPR034669">
    <property type="entry name" value="nPKC_epsilon"/>
</dbReference>
<dbReference type="InterPro" id="IPR000961">
    <property type="entry name" value="AGC-kinase_C"/>
</dbReference>
<feature type="domain" description="Phorbol-ester/DAG-type" evidence="24">
    <location>
        <begin position="164"/>
        <end position="215"/>
    </location>
</feature>
<dbReference type="InterPro" id="IPR020454">
    <property type="entry name" value="DAG/PE-bd"/>
</dbReference>
<dbReference type="Ensembl" id="ENSGMOT00000057202.1">
    <property type="protein sequence ID" value="ENSGMOP00000057536.1"/>
    <property type="gene ID" value="ENSGMOG00000019048.2"/>
</dbReference>
<dbReference type="PROSITE" id="PS00107">
    <property type="entry name" value="PROTEIN_KINASE_ATP"/>
    <property type="match status" value="1"/>
</dbReference>
<evidence type="ECO:0000256" key="14">
    <source>
        <dbReference type="ARBA" id="ARBA00022840"/>
    </source>
</evidence>
<dbReference type="Pfam" id="PF00433">
    <property type="entry name" value="Pkinase_C"/>
    <property type="match status" value="1"/>
</dbReference>
<dbReference type="PROSITE" id="PS50004">
    <property type="entry name" value="C2"/>
    <property type="match status" value="1"/>
</dbReference>
<dbReference type="EC" id="2.7.11.13" evidence="17"/>
<dbReference type="Gene3D" id="3.30.200.20">
    <property type="entry name" value="Phosphorylase Kinase, domain 1"/>
    <property type="match status" value="1"/>
</dbReference>
<dbReference type="GO" id="GO:0005524">
    <property type="term" value="F:ATP binding"/>
    <property type="evidence" value="ECO:0007669"/>
    <property type="project" value="UniProtKB-UniRule"/>
</dbReference>
<accession>A0A8C5FSA7</accession>
<dbReference type="GeneTree" id="ENSGT00940000154711"/>
<dbReference type="InterPro" id="IPR046349">
    <property type="entry name" value="C1-like_sf"/>
</dbReference>
<dbReference type="Gene3D" id="2.60.40.150">
    <property type="entry name" value="C2 domain"/>
    <property type="match status" value="1"/>
</dbReference>
<feature type="binding site" evidence="19 20">
    <location>
        <position position="364"/>
    </location>
    <ligand>
        <name>ATP</name>
        <dbReference type="ChEBI" id="CHEBI:30616"/>
    </ligand>
</feature>
<dbReference type="PROSITE" id="PS50081">
    <property type="entry name" value="ZF_DAG_PE_2"/>
    <property type="match status" value="2"/>
</dbReference>
<keyword evidence="4 17" id="KW-0723">Serine/threonine-protein kinase</keyword>
<dbReference type="InterPro" id="IPR008271">
    <property type="entry name" value="Ser/Thr_kinase_AS"/>
</dbReference>
<name>A0A8C5FSA7_GADMO</name>
<feature type="domain" description="Protein kinase" evidence="23">
    <location>
        <begin position="335"/>
        <end position="595"/>
    </location>
</feature>
<keyword evidence="14 17" id="KW-0067">ATP-binding</keyword>
<evidence type="ECO:0000256" key="19">
    <source>
        <dbReference type="PIRSR" id="PIRSR000551-51"/>
    </source>
</evidence>
<keyword evidence="12" id="KW-0221">Differentiation</keyword>
<evidence type="ECO:0000256" key="21">
    <source>
        <dbReference type="SAM" id="MobiDB-lite"/>
    </source>
</evidence>
<keyword evidence="3" id="KW-0963">Cytoplasm</keyword>
<dbReference type="CDD" id="cd20835">
    <property type="entry name" value="C1_nPKC_epsilon-like_rpt1"/>
    <property type="match status" value="1"/>
</dbReference>
<comment type="similarity">
    <text evidence="2 17">Belongs to the protein kinase superfamily. AGC Ser/Thr protein kinase family. PKC subfamily.</text>
</comment>
<evidence type="ECO:0000256" key="18">
    <source>
        <dbReference type="PIRSR" id="PIRSR000551-50"/>
    </source>
</evidence>